<organism evidence="1">
    <name type="scientific">Mizugakiibacter sediminis</name>
    <dbReference type="NCBI Taxonomy" id="1475481"/>
    <lineage>
        <taxon>Bacteria</taxon>
        <taxon>Pseudomonadati</taxon>
        <taxon>Pseudomonadota</taxon>
        <taxon>Gammaproteobacteria</taxon>
        <taxon>Lysobacterales</taxon>
        <taxon>Rhodanobacteraceae</taxon>
        <taxon>Mizugakiibacter</taxon>
    </lineage>
</organism>
<keyword evidence="1" id="KW-0804">Transcription</keyword>
<accession>A0A0K8QNJ8</accession>
<name>A0A0K8QNJ8_9GAMM</name>
<gene>
    <name evidence="1" type="ORF">MBSD_n1767</name>
</gene>
<proteinExistence type="predicted"/>
<sequence>MDISSASTPTPSAFSVIESDRRIAMASRNPTRSHAPARAAQGCVAGDSRAGRALGRASTVRAEAACAAAADRHCAPPSLAMGVRVGVKRLHAGHVARVGVRTAGASRFAATPSYAVSASAKKRCTSASARVSGIGGRLCRNRRP</sequence>
<dbReference type="GO" id="GO:0000428">
    <property type="term" value="C:DNA-directed RNA polymerase complex"/>
    <property type="evidence" value="ECO:0007669"/>
    <property type="project" value="UniProtKB-KW"/>
</dbReference>
<keyword evidence="1" id="KW-0240">DNA-directed RNA polymerase</keyword>
<dbReference type="AlphaFoldDB" id="A0A0K8QNJ8"/>
<dbReference type="Proteomes" id="UP000253740">
    <property type="component" value="Unassembled WGS sequence"/>
</dbReference>
<keyword evidence="2" id="KW-1185">Reference proteome</keyword>
<evidence type="ECO:0000313" key="1">
    <source>
        <dbReference type="EMBL" id="GAP66459.1"/>
    </source>
</evidence>
<protein>
    <submittedName>
        <fullName evidence="1">DNA-directed RNA polymerase</fullName>
    </submittedName>
</protein>
<dbReference type="EMBL" id="DF970209">
    <property type="protein sequence ID" value="GAP66459.1"/>
    <property type="molecule type" value="Genomic_DNA"/>
</dbReference>
<evidence type="ECO:0000313" key="2">
    <source>
        <dbReference type="Proteomes" id="UP000253740"/>
    </source>
</evidence>
<reference evidence="1" key="1">
    <citation type="submission" date="2015-08" db="EMBL/GenBank/DDBJ databases">
        <title>Complete DNA Sequence of Pseudomonas syringae pv. actinidiae, the Causal Agent of Kiwifruit Canker Disease.</title>
        <authorList>
            <person name="Rikkerink E.H.A."/>
            <person name="Fineran P.C."/>
        </authorList>
    </citation>
    <scope>NUCLEOTIDE SEQUENCE</scope>
    <source>
        <strain evidence="1">SkMP5</strain>
    </source>
</reference>